<dbReference type="SUPFAM" id="SSF51735">
    <property type="entry name" value="NAD(P)-binding Rossmann-fold domains"/>
    <property type="match status" value="1"/>
</dbReference>
<dbReference type="EMBL" id="JAQQAF010000002">
    <property type="protein sequence ID" value="KAJ8505500.1"/>
    <property type="molecule type" value="Genomic_DNA"/>
</dbReference>
<keyword evidence="2" id="KW-0560">Oxidoreductase</keyword>
<evidence type="ECO:0000259" key="4">
    <source>
        <dbReference type="SMART" id="SM00822"/>
    </source>
</evidence>
<accession>A0AAV8RT71</accession>
<sequence>MEEDKQRWSLMGAAALVTAGTKGIGHAIVEELARFGAAVHTCARNEAELEKRLQRWGAMQLKVTGSVCDVSSPTEREKLMERVKSIFNGKLNILVNNAGSAIWKPATEQTPEDYKFVMSTNLESAFHLSQLAHPLLRASGSGSSIVFISSLVGSVGFDGICLYSATKGAMNQLARSLACEWAKDGIRANCVAPGCIRTPGNEQLLEDEEFVAKESGRVPLGRIGL</sequence>
<dbReference type="GO" id="GO:0016491">
    <property type="term" value="F:oxidoreductase activity"/>
    <property type="evidence" value="ECO:0007669"/>
    <property type="project" value="UniProtKB-KW"/>
</dbReference>
<dbReference type="InterPro" id="IPR036291">
    <property type="entry name" value="NAD(P)-bd_dom_sf"/>
</dbReference>
<protein>
    <recommendedName>
        <fullName evidence="4">Ketoreductase domain-containing protein</fullName>
    </recommendedName>
</protein>
<comment type="caution">
    <text evidence="5">The sequence shown here is derived from an EMBL/GenBank/DDBJ whole genome shotgun (WGS) entry which is preliminary data.</text>
</comment>
<evidence type="ECO:0000313" key="6">
    <source>
        <dbReference type="Proteomes" id="UP001222027"/>
    </source>
</evidence>
<feature type="domain" description="Ketoreductase" evidence="4">
    <location>
        <begin position="13"/>
        <end position="189"/>
    </location>
</feature>
<dbReference type="PRINTS" id="PR00080">
    <property type="entry name" value="SDRFAMILY"/>
</dbReference>
<dbReference type="InterPro" id="IPR057326">
    <property type="entry name" value="KR_dom"/>
</dbReference>
<keyword evidence="6" id="KW-1185">Reference proteome</keyword>
<evidence type="ECO:0000313" key="5">
    <source>
        <dbReference type="EMBL" id="KAJ8505500.1"/>
    </source>
</evidence>
<dbReference type="PROSITE" id="PS00061">
    <property type="entry name" value="ADH_SHORT"/>
    <property type="match status" value="1"/>
</dbReference>
<dbReference type="Pfam" id="PF00106">
    <property type="entry name" value="adh_short"/>
    <property type="match status" value="1"/>
</dbReference>
<dbReference type="InterPro" id="IPR020904">
    <property type="entry name" value="Sc_DH/Rdtase_CS"/>
</dbReference>
<dbReference type="SMART" id="SM00822">
    <property type="entry name" value="PKS_KR"/>
    <property type="match status" value="1"/>
</dbReference>
<evidence type="ECO:0000256" key="3">
    <source>
        <dbReference type="RuleBase" id="RU000363"/>
    </source>
</evidence>
<dbReference type="PANTHER" id="PTHR42898">
    <property type="entry name" value="TROPINONE REDUCTASE"/>
    <property type="match status" value="1"/>
</dbReference>
<dbReference type="FunFam" id="3.40.50.720:FF:000084">
    <property type="entry name" value="Short-chain dehydrogenase reductase"/>
    <property type="match status" value="1"/>
</dbReference>
<dbReference type="Proteomes" id="UP001222027">
    <property type="component" value="Unassembled WGS sequence"/>
</dbReference>
<dbReference type="PRINTS" id="PR00081">
    <property type="entry name" value="GDHRDH"/>
</dbReference>
<evidence type="ECO:0000256" key="2">
    <source>
        <dbReference type="ARBA" id="ARBA00023002"/>
    </source>
</evidence>
<proteinExistence type="inferred from homology"/>
<dbReference type="Gene3D" id="3.40.50.720">
    <property type="entry name" value="NAD(P)-binding Rossmann-like Domain"/>
    <property type="match status" value="1"/>
</dbReference>
<comment type="similarity">
    <text evidence="3">Belongs to the short-chain dehydrogenases/reductases (SDR) family.</text>
</comment>
<name>A0AAV8RT71_ENSVE</name>
<dbReference type="InterPro" id="IPR002347">
    <property type="entry name" value="SDR_fam"/>
</dbReference>
<keyword evidence="1" id="KW-0521">NADP</keyword>
<gene>
    <name evidence="5" type="ORF">OPV22_006386</name>
</gene>
<reference evidence="5 6" key="1">
    <citation type="submission" date="2022-12" db="EMBL/GenBank/DDBJ databases">
        <title>Chromosome-scale assembly of the Ensete ventricosum genome.</title>
        <authorList>
            <person name="Dussert Y."/>
            <person name="Stocks J."/>
            <person name="Wendawek A."/>
            <person name="Woldeyes F."/>
            <person name="Nichols R.A."/>
            <person name="Borrell J.S."/>
        </authorList>
    </citation>
    <scope>NUCLEOTIDE SEQUENCE [LARGE SCALE GENOMIC DNA]</scope>
    <source>
        <strain evidence="6">cv. Maze</strain>
        <tissue evidence="5">Seeds</tissue>
    </source>
</reference>
<dbReference type="InterPro" id="IPR045000">
    <property type="entry name" value="TR"/>
</dbReference>
<organism evidence="5 6">
    <name type="scientific">Ensete ventricosum</name>
    <name type="common">Abyssinian banana</name>
    <name type="synonym">Musa ensete</name>
    <dbReference type="NCBI Taxonomy" id="4639"/>
    <lineage>
        <taxon>Eukaryota</taxon>
        <taxon>Viridiplantae</taxon>
        <taxon>Streptophyta</taxon>
        <taxon>Embryophyta</taxon>
        <taxon>Tracheophyta</taxon>
        <taxon>Spermatophyta</taxon>
        <taxon>Magnoliopsida</taxon>
        <taxon>Liliopsida</taxon>
        <taxon>Zingiberales</taxon>
        <taxon>Musaceae</taxon>
        <taxon>Ensete</taxon>
    </lineage>
</organism>
<dbReference type="AlphaFoldDB" id="A0AAV8RT71"/>
<evidence type="ECO:0000256" key="1">
    <source>
        <dbReference type="ARBA" id="ARBA00022857"/>
    </source>
</evidence>
<dbReference type="PANTHER" id="PTHR42898:SF6">
    <property type="entry name" value="NADP-DEPENDENT MANNITOL DEHYDROGENASE"/>
    <property type="match status" value="1"/>
</dbReference>